<dbReference type="OrthoDB" id="8239841at2"/>
<protein>
    <submittedName>
        <fullName evidence="1">Uncharacterized protein</fullName>
    </submittedName>
</protein>
<dbReference type="EMBL" id="LT670817">
    <property type="protein sequence ID" value="SHH24591.1"/>
    <property type="molecule type" value="Genomic_DNA"/>
</dbReference>
<accession>A0A1M5REB5</accession>
<dbReference type="AlphaFoldDB" id="A0A1M5REB5"/>
<sequence>MVLDTTVERVTNRVWGIFSSLDHGIAENNNRRALLRAYIASLAERGEHNADKLTVDGLVYLKNLTSHKKKPVKRRA</sequence>
<evidence type="ECO:0000313" key="1">
    <source>
        <dbReference type="EMBL" id="SHH24591.1"/>
    </source>
</evidence>
<dbReference type="Proteomes" id="UP000189796">
    <property type="component" value="Chromosome I"/>
</dbReference>
<reference evidence="1 2" key="1">
    <citation type="submission" date="2016-11" db="EMBL/GenBank/DDBJ databases">
        <authorList>
            <person name="Jaros S."/>
            <person name="Januszkiewicz K."/>
            <person name="Wedrychowicz H."/>
        </authorList>
    </citation>
    <scope>NUCLEOTIDE SEQUENCE [LARGE SCALE GENOMIC DNA]</scope>
    <source>
        <strain evidence="1 2">GAS138</strain>
    </source>
</reference>
<proteinExistence type="predicted"/>
<evidence type="ECO:0000313" key="2">
    <source>
        <dbReference type="Proteomes" id="UP000189796"/>
    </source>
</evidence>
<dbReference type="RefSeq" id="WP_079603042.1">
    <property type="nucleotide sequence ID" value="NZ_LT670817.1"/>
</dbReference>
<gene>
    <name evidence="1" type="ORF">SAMN05443248_4196</name>
</gene>
<organism evidence="1 2">
    <name type="scientific">Bradyrhizobium erythrophlei</name>
    <dbReference type="NCBI Taxonomy" id="1437360"/>
    <lineage>
        <taxon>Bacteria</taxon>
        <taxon>Pseudomonadati</taxon>
        <taxon>Pseudomonadota</taxon>
        <taxon>Alphaproteobacteria</taxon>
        <taxon>Hyphomicrobiales</taxon>
        <taxon>Nitrobacteraceae</taxon>
        <taxon>Bradyrhizobium</taxon>
    </lineage>
</organism>
<name>A0A1M5REB5_9BRAD</name>